<organism evidence="1">
    <name type="scientific">Culicoides sonorensis</name>
    <name type="common">Biting midge</name>
    <dbReference type="NCBI Taxonomy" id="179676"/>
    <lineage>
        <taxon>Eukaryota</taxon>
        <taxon>Metazoa</taxon>
        <taxon>Ecdysozoa</taxon>
        <taxon>Arthropoda</taxon>
        <taxon>Hexapoda</taxon>
        <taxon>Insecta</taxon>
        <taxon>Pterygota</taxon>
        <taxon>Neoptera</taxon>
        <taxon>Endopterygota</taxon>
        <taxon>Diptera</taxon>
        <taxon>Nematocera</taxon>
        <taxon>Chironomoidea</taxon>
        <taxon>Ceratopogonidae</taxon>
        <taxon>Ceratopogoninae</taxon>
        <taxon>Culicoides</taxon>
        <taxon>Monoculicoides</taxon>
    </lineage>
</organism>
<proteinExistence type="predicted"/>
<dbReference type="VEuPathDB" id="VectorBase:CSON013406"/>
<evidence type="ECO:0000313" key="1">
    <source>
        <dbReference type="EMBL" id="SSX26416.1"/>
    </source>
</evidence>
<accession>A0A336M825</accession>
<dbReference type="EMBL" id="UFQT01000674">
    <property type="protein sequence ID" value="SSX26416.1"/>
    <property type="molecule type" value="Genomic_DNA"/>
</dbReference>
<name>A0A336M825_CULSO</name>
<protein>
    <submittedName>
        <fullName evidence="1">CSON013406 protein</fullName>
    </submittedName>
</protein>
<sequence>MVARNNWRDIPTGDPFNAIRSVCKLFTINLVNCIKYSPKLPSFKRNASNKIPADMSKIKVHAFPLSNP</sequence>
<gene>
    <name evidence="1" type="primary">CSON013406</name>
</gene>
<reference evidence="1" key="1">
    <citation type="submission" date="2018-07" db="EMBL/GenBank/DDBJ databases">
        <authorList>
            <person name="Quirk P.G."/>
            <person name="Krulwich T.A."/>
        </authorList>
    </citation>
    <scope>NUCLEOTIDE SEQUENCE</scope>
</reference>
<dbReference type="AlphaFoldDB" id="A0A336M825"/>